<comment type="caution">
    <text evidence="1">The sequence shown here is derived from an EMBL/GenBank/DDBJ whole genome shotgun (WGS) entry which is preliminary data.</text>
</comment>
<dbReference type="EMBL" id="PTIX01000030">
    <property type="protein sequence ID" value="PPK63266.1"/>
    <property type="molecule type" value="Genomic_DNA"/>
</dbReference>
<accession>A0A2S6GDV7</accession>
<dbReference type="OrthoDB" id="6957847at2"/>
<gene>
    <name evidence="1" type="ORF">CLV40_13058</name>
</gene>
<reference evidence="1 2" key="1">
    <citation type="submission" date="2018-02" db="EMBL/GenBank/DDBJ databases">
        <title>Genomic Encyclopedia of Archaeal and Bacterial Type Strains, Phase II (KMG-II): from individual species to whole genera.</title>
        <authorList>
            <person name="Goeker M."/>
        </authorList>
    </citation>
    <scope>NUCLEOTIDE SEQUENCE [LARGE SCALE GENOMIC DNA]</scope>
    <source>
        <strain evidence="1 2">YU 961-1</strain>
    </source>
</reference>
<evidence type="ECO:0000313" key="1">
    <source>
        <dbReference type="EMBL" id="PPK63266.1"/>
    </source>
</evidence>
<evidence type="ECO:0000313" key="2">
    <source>
        <dbReference type="Proteomes" id="UP000239203"/>
    </source>
</evidence>
<organism evidence="1 2">
    <name type="scientific">Actinokineospora auranticolor</name>
    <dbReference type="NCBI Taxonomy" id="155976"/>
    <lineage>
        <taxon>Bacteria</taxon>
        <taxon>Bacillati</taxon>
        <taxon>Actinomycetota</taxon>
        <taxon>Actinomycetes</taxon>
        <taxon>Pseudonocardiales</taxon>
        <taxon>Pseudonocardiaceae</taxon>
        <taxon>Actinokineospora</taxon>
    </lineage>
</organism>
<sequence>MDPRTDSRVAELLATAHRAVAAEAPMGAETVVVRVMGNALAFNYQLKVVDGWGGDGGAMYMPAEAAAAVKELRRVMYQPGRGTWCSIEVVFHRGGKEPEVSVNYDENPGWKPELHPTSFSRDQELFPRADEHIPAWLRELIDEGAELERQHFAESAGDEQR</sequence>
<dbReference type="Proteomes" id="UP000239203">
    <property type="component" value="Unassembled WGS sequence"/>
</dbReference>
<name>A0A2S6GDV7_9PSEU</name>
<proteinExistence type="predicted"/>
<keyword evidence="2" id="KW-1185">Reference proteome</keyword>
<dbReference type="RefSeq" id="WP_104482913.1">
    <property type="nucleotide sequence ID" value="NZ_CP154825.1"/>
</dbReference>
<dbReference type="AlphaFoldDB" id="A0A2S6GDV7"/>
<dbReference type="SUPFAM" id="SSF160424">
    <property type="entry name" value="BH3703-like"/>
    <property type="match status" value="1"/>
</dbReference>
<dbReference type="InterPro" id="IPR036170">
    <property type="entry name" value="YezG-like_sf"/>
</dbReference>
<protein>
    <submittedName>
        <fullName evidence="1">Uncharacterized protein</fullName>
    </submittedName>
</protein>